<evidence type="ECO:0000313" key="13">
    <source>
        <dbReference type="EMBL" id="KAK9405433.1"/>
    </source>
</evidence>
<dbReference type="SUPFAM" id="SSF56235">
    <property type="entry name" value="N-terminal nucleophile aminohydrolases (Ntn hydrolases)"/>
    <property type="match status" value="1"/>
</dbReference>
<organism evidence="13 14">
    <name type="scientific">Crotalus adamanteus</name>
    <name type="common">Eastern diamondback rattlesnake</name>
    <dbReference type="NCBI Taxonomy" id="8729"/>
    <lineage>
        <taxon>Eukaryota</taxon>
        <taxon>Metazoa</taxon>
        <taxon>Chordata</taxon>
        <taxon>Craniata</taxon>
        <taxon>Vertebrata</taxon>
        <taxon>Euteleostomi</taxon>
        <taxon>Lepidosauria</taxon>
        <taxon>Squamata</taxon>
        <taxon>Bifurcata</taxon>
        <taxon>Unidentata</taxon>
        <taxon>Episquamata</taxon>
        <taxon>Toxicofera</taxon>
        <taxon>Serpentes</taxon>
        <taxon>Colubroidea</taxon>
        <taxon>Viperidae</taxon>
        <taxon>Crotalinae</taxon>
        <taxon>Crotalus</taxon>
    </lineage>
</organism>
<keyword evidence="8" id="KW-0865">Zymogen</keyword>
<comment type="subunit">
    <text evidence="11">Component of the proteasome complex.</text>
</comment>
<evidence type="ECO:0000256" key="10">
    <source>
        <dbReference type="PIRSR" id="PIRSR600243-1"/>
    </source>
</evidence>
<dbReference type="GO" id="GO:0051603">
    <property type="term" value="P:proteolysis involved in protein catabolic process"/>
    <property type="evidence" value="ECO:0007669"/>
    <property type="project" value="InterPro"/>
</dbReference>
<dbReference type="InterPro" id="IPR000243">
    <property type="entry name" value="Pept_T1A_subB"/>
</dbReference>
<comment type="caution">
    <text evidence="13">The sequence shown here is derived from an EMBL/GenBank/DDBJ whole genome shotgun (WGS) entry which is preliminary data.</text>
</comment>
<evidence type="ECO:0000256" key="5">
    <source>
        <dbReference type="ARBA" id="ARBA00022801"/>
    </source>
</evidence>
<dbReference type="GO" id="GO:0005634">
    <property type="term" value="C:nucleus"/>
    <property type="evidence" value="ECO:0007669"/>
    <property type="project" value="UniProtKB-SubCell"/>
</dbReference>
<keyword evidence="9 11" id="KW-0539">Nucleus</keyword>
<keyword evidence="14" id="KW-1185">Reference proteome</keyword>
<dbReference type="FunFam" id="3.60.20.10:FF:000010">
    <property type="entry name" value="Proteasome subunit beta type-1"/>
    <property type="match status" value="1"/>
</dbReference>
<dbReference type="Pfam" id="PF00227">
    <property type="entry name" value="Proteasome"/>
    <property type="match status" value="1"/>
</dbReference>
<keyword evidence="6" id="KW-0391">Immunity</keyword>
<reference evidence="13 14" key="1">
    <citation type="journal article" date="2024" name="Proc. Natl. Acad. Sci. U.S.A.">
        <title>The genetic regulatory architecture and epigenomic basis for age-related changes in rattlesnake venom.</title>
        <authorList>
            <person name="Hogan M.P."/>
            <person name="Holding M.L."/>
            <person name="Nystrom G.S."/>
            <person name="Colston T.J."/>
            <person name="Bartlett D.A."/>
            <person name="Mason A.J."/>
            <person name="Ellsworth S.A."/>
            <person name="Rautsaw R.M."/>
            <person name="Lawrence K.C."/>
            <person name="Strickland J.L."/>
            <person name="He B."/>
            <person name="Fraser P."/>
            <person name="Margres M.J."/>
            <person name="Gilbert D.M."/>
            <person name="Gibbs H.L."/>
            <person name="Parkinson C.L."/>
            <person name="Rokyta D.R."/>
        </authorList>
    </citation>
    <scope>NUCLEOTIDE SEQUENCE [LARGE SCALE GENOMIC DNA]</scope>
    <source>
        <strain evidence="13">DRR0105</strain>
    </source>
</reference>
<comment type="subcellular location">
    <subcellularLocation>
        <location evidence="11">Cytoplasm</location>
    </subcellularLocation>
    <subcellularLocation>
        <location evidence="11">Nucleus</location>
    </subcellularLocation>
</comment>
<protein>
    <recommendedName>
        <fullName evidence="11">Proteasome subunit beta</fullName>
    </recommendedName>
</protein>
<dbReference type="GO" id="GO:0004298">
    <property type="term" value="F:threonine-type endopeptidase activity"/>
    <property type="evidence" value="ECO:0007669"/>
    <property type="project" value="UniProtKB-KW"/>
</dbReference>
<evidence type="ECO:0000256" key="2">
    <source>
        <dbReference type="ARBA" id="ARBA00022490"/>
    </source>
</evidence>
<dbReference type="EMBL" id="JAOTOJ010000002">
    <property type="protein sequence ID" value="KAK9405433.1"/>
    <property type="molecule type" value="Genomic_DNA"/>
</dbReference>
<evidence type="ECO:0000256" key="9">
    <source>
        <dbReference type="ARBA" id="ARBA00023242"/>
    </source>
</evidence>
<sequence length="317" mass="34445">METTQAAALRYKQLLSRKPKVKVKSRGKQTRAAAGGERRRKERGDVGRLPGQSGSGQAPSRRFFRDGLTGRGALWCPREALRPENLRYHFRSQSRGFHGSASGTGAAMDHRGVTKISTGTTIMAVEFDGGVVLGSDSRVSAGESVVNCFFNKLEPLHDRIYCALSGSAADAQAIVDLINYQLELHSLEMEMQPRVLTAATLVKSLSYKHPELSAHLLVAGWDPQKGGQVYSTLGGMLNRQPFSIGGSGSTFIYGYVDSAYKSGMSREECRQFTKNAIALAMVRDGSSGGIIYLVTITKDGVKEEAVLGDDLPKFYNE</sequence>
<evidence type="ECO:0000256" key="3">
    <source>
        <dbReference type="ARBA" id="ARBA00022670"/>
    </source>
</evidence>
<dbReference type="GO" id="GO:0005737">
    <property type="term" value="C:cytoplasm"/>
    <property type="evidence" value="ECO:0007669"/>
    <property type="project" value="UniProtKB-SubCell"/>
</dbReference>
<dbReference type="InterPro" id="IPR001353">
    <property type="entry name" value="Proteasome_sua/b"/>
</dbReference>
<comment type="similarity">
    <text evidence="11">Belongs to the peptidase T1B family.</text>
</comment>
<evidence type="ECO:0000256" key="6">
    <source>
        <dbReference type="ARBA" id="ARBA00022859"/>
    </source>
</evidence>
<accession>A0AAW1BTW6</accession>
<comment type="function">
    <text evidence="11">Component of the proteasome, a multicatalytic proteinase complex which is characterized by its ability to cleave peptides with Arg, Phe, Tyr, Leu, and Glu adjacent to the leaving group at neutral or slightly basic pH. The proteasome has an ATP-dependent proteolytic activity.</text>
</comment>
<dbReference type="PRINTS" id="PR00141">
    <property type="entry name" value="PROTEASOME"/>
</dbReference>
<dbReference type="AlphaFoldDB" id="A0AAW1BTW6"/>
<keyword evidence="4" id="KW-0888">Threonine protease</keyword>
<dbReference type="PANTHER" id="PTHR32194">
    <property type="entry name" value="METALLOPROTEASE TLDD"/>
    <property type="match status" value="1"/>
</dbReference>
<dbReference type="Proteomes" id="UP001474421">
    <property type="component" value="Unassembled WGS sequence"/>
</dbReference>
<dbReference type="InterPro" id="IPR029055">
    <property type="entry name" value="Ntn_hydrolases_N"/>
</dbReference>
<dbReference type="CDD" id="cd03762">
    <property type="entry name" value="proteasome_beta_type_6"/>
    <property type="match status" value="1"/>
</dbReference>
<feature type="compositionally biased region" description="Basic and acidic residues" evidence="12">
    <location>
        <begin position="36"/>
        <end position="46"/>
    </location>
</feature>
<keyword evidence="3" id="KW-0645">Protease</keyword>
<proteinExistence type="inferred from homology"/>
<feature type="active site" description="Nucleophile" evidence="10">
    <location>
        <position position="120"/>
    </location>
</feature>
<evidence type="ECO:0000256" key="7">
    <source>
        <dbReference type="ARBA" id="ARBA00022942"/>
    </source>
</evidence>
<evidence type="ECO:0000256" key="11">
    <source>
        <dbReference type="RuleBase" id="RU004203"/>
    </source>
</evidence>
<dbReference type="Gene3D" id="3.60.20.10">
    <property type="entry name" value="Glutamine Phosphoribosylpyrophosphate, subunit 1, domain 1"/>
    <property type="match status" value="1"/>
</dbReference>
<dbReference type="PROSITE" id="PS00854">
    <property type="entry name" value="PROTEASOME_BETA_1"/>
    <property type="match status" value="1"/>
</dbReference>
<evidence type="ECO:0000256" key="4">
    <source>
        <dbReference type="ARBA" id="ARBA00022698"/>
    </source>
</evidence>
<keyword evidence="7 11" id="KW-0647">Proteasome</keyword>
<keyword evidence="2 11" id="KW-0963">Cytoplasm</keyword>
<keyword evidence="5" id="KW-0378">Hydrolase</keyword>
<evidence type="ECO:0000256" key="12">
    <source>
        <dbReference type="SAM" id="MobiDB-lite"/>
    </source>
</evidence>
<dbReference type="GO" id="GO:0005839">
    <property type="term" value="C:proteasome core complex"/>
    <property type="evidence" value="ECO:0007669"/>
    <property type="project" value="InterPro"/>
</dbReference>
<dbReference type="InterPro" id="IPR023333">
    <property type="entry name" value="Proteasome_suB-type"/>
</dbReference>
<feature type="compositionally biased region" description="Basic residues" evidence="12">
    <location>
        <begin position="15"/>
        <end position="29"/>
    </location>
</feature>
<comment type="catalytic activity">
    <reaction evidence="1">
        <text>Cleavage of peptide bonds with very broad specificity.</text>
        <dbReference type="EC" id="3.4.25.1"/>
    </reaction>
</comment>
<dbReference type="PROSITE" id="PS51476">
    <property type="entry name" value="PROTEASOME_BETA_2"/>
    <property type="match status" value="1"/>
</dbReference>
<feature type="region of interest" description="Disordered" evidence="12">
    <location>
        <begin position="1"/>
        <end position="64"/>
    </location>
</feature>
<gene>
    <name evidence="13" type="ORF">NXF25_004207</name>
</gene>
<dbReference type="PANTHER" id="PTHR32194:SF12">
    <property type="entry name" value="PROTEASOME SUBUNIT BETA"/>
    <property type="match status" value="1"/>
</dbReference>
<dbReference type="InterPro" id="IPR016050">
    <property type="entry name" value="Proteasome_bsu_CS"/>
</dbReference>
<dbReference type="GO" id="GO:0002376">
    <property type="term" value="P:immune system process"/>
    <property type="evidence" value="ECO:0007669"/>
    <property type="project" value="UniProtKB-KW"/>
</dbReference>
<evidence type="ECO:0000313" key="14">
    <source>
        <dbReference type="Proteomes" id="UP001474421"/>
    </source>
</evidence>
<name>A0AAW1BTW6_CROAD</name>
<evidence type="ECO:0000256" key="1">
    <source>
        <dbReference type="ARBA" id="ARBA00001198"/>
    </source>
</evidence>
<evidence type="ECO:0000256" key="8">
    <source>
        <dbReference type="ARBA" id="ARBA00023145"/>
    </source>
</evidence>